<dbReference type="EC" id="2.3.1.12" evidence="6"/>
<dbReference type="InterPro" id="IPR045257">
    <property type="entry name" value="E2/Pdx1"/>
</dbReference>
<protein>
    <recommendedName>
        <fullName evidence="6">Acetyltransferase component of pyruvate dehydrogenase complex</fullName>
        <ecNumber evidence="6">2.3.1.12</ecNumber>
    </recommendedName>
</protein>
<dbReference type="Gene3D" id="4.10.320.10">
    <property type="entry name" value="E3-binding domain"/>
    <property type="match status" value="1"/>
</dbReference>
<dbReference type="InterPro" id="IPR006257">
    <property type="entry name" value="LAT1"/>
</dbReference>
<dbReference type="GO" id="GO:0006086">
    <property type="term" value="P:pyruvate decarboxylation to acetyl-CoA"/>
    <property type="evidence" value="ECO:0007669"/>
    <property type="project" value="InterPro"/>
</dbReference>
<comment type="function">
    <text evidence="6">The pyruvate dehydrogenase complex catalyzes the overall conversion of pyruvate to acetyl-CoA and CO(2).</text>
</comment>
<evidence type="ECO:0000256" key="4">
    <source>
        <dbReference type="ARBA" id="ARBA00022946"/>
    </source>
</evidence>
<dbReference type="InterPro" id="IPR003016">
    <property type="entry name" value="2-oxoA_DH_lipoyl-BS"/>
</dbReference>
<sequence length="459" mass="48585">MLRCRAALNARLRLGITGALRRFSTLPDHEILTMPALSPTMEVGTISKWQIGEGDFIESGSVIADVETDKAVVAFEAVDEGYLAKIIAAEGTADIAIGSPVAVIVEEKESISAFKDYVHDGTTPAPAESKTDSPAPEPTPAAATPVVETEGAPPKASGERIFASPLARSVAAEMGIDLAQIGTGSGPNGRIVKSDILAFEPSAAVQAAPKAEPLMAASVSGVPTGAYTDNSLSNMRKTIAARLTQAKREVPHYYLTINCTVDALIKTRVELNKRLEKQGVKLSVNDFIVKASALAMHKVPEVNSAWMDTFIRQYDYVDICVAVATPGGLMTPIVENADHLGLLDISNKVKELATKAKEGKLQPQEYQGGNFTISNLGMFGVTNFSAIINPPQAAILAVGGADTKIVQSGTDEDGNPTYSTSKVMNVTLSCDHRVVDGAVGAQWLQAFKGYIEDPMSMLL</sequence>
<comment type="subcellular location">
    <subcellularLocation>
        <location evidence="6">Mitochondrion</location>
    </subcellularLocation>
</comment>
<comment type="catalytic activity">
    <reaction evidence="6">
        <text>N(6)-[(R)-dihydrolipoyl]-L-lysyl-[protein] + acetyl-CoA = N(6)-[(R)-S(8)-acetyldihydrolipoyl]-L-lysyl-[protein] + CoA</text>
        <dbReference type="Rhea" id="RHEA:17017"/>
        <dbReference type="Rhea" id="RHEA-COMP:10475"/>
        <dbReference type="Rhea" id="RHEA-COMP:10478"/>
        <dbReference type="ChEBI" id="CHEBI:57287"/>
        <dbReference type="ChEBI" id="CHEBI:57288"/>
        <dbReference type="ChEBI" id="CHEBI:83100"/>
        <dbReference type="ChEBI" id="CHEBI:83111"/>
        <dbReference type="EC" id="2.3.1.12"/>
    </reaction>
</comment>
<dbReference type="Gene3D" id="3.30.559.10">
    <property type="entry name" value="Chloramphenicol acetyltransferase-like domain"/>
    <property type="match status" value="1"/>
</dbReference>
<evidence type="ECO:0000259" key="8">
    <source>
        <dbReference type="PROSITE" id="PS50968"/>
    </source>
</evidence>
<evidence type="ECO:0000256" key="2">
    <source>
        <dbReference type="ARBA" id="ARBA00022679"/>
    </source>
</evidence>
<evidence type="ECO:0000256" key="1">
    <source>
        <dbReference type="ARBA" id="ARBA00007317"/>
    </source>
</evidence>
<dbReference type="SUPFAM" id="SSF51230">
    <property type="entry name" value="Single hybrid motif"/>
    <property type="match status" value="1"/>
</dbReference>
<evidence type="ECO:0000259" key="9">
    <source>
        <dbReference type="PROSITE" id="PS51826"/>
    </source>
</evidence>
<dbReference type="PROSITE" id="PS51826">
    <property type="entry name" value="PSBD"/>
    <property type="match status" value="1"/>
</dbReference>
<dbReference type="SUPFAM" id="SSF52777">
    <property type="entry name" value="CoA-dependent acyltransferases"/>
    <property type="match status" value="1"/>
</dbReference>
<comment type="similarity">
    <text evidence="1 6">Belongs to the 2-oxoacid dehydrogenase family.</text>
</comment>
<evidence type="ECO:0000256" key="3">
    <source>
        <dbReference type="ARBA" id="ARBA00022823"/>
    </source>
</evidence>
<dbReference type="Pfam" id="PF02817">
    <property type="entry name" value="E3_binding"/>
    <property type="match status" value="1"/>
</dbReference>
<proteinExistence type="inferred from homology"/>
<dbReference type="InterPro" id="IPR000089">
    <property type="entry name" value="Biotin_lipoyl"/>
</dbReference>
<dbReference type="GO" id="GO:0045254">
    <property type="term" value="C:pyruvate dehydrogenase complex"/>
    <property type="evidence" value="ECO:0007669"/>
    <property type="project" value="UniProtKB-UniRule"/>
</dbReference>
<dbReference type="PANTHER" id="PTHR23151:SF90">
    <property type="entry name" value="DIHYDROLIPOYLLYSINE-RESIDUE ACETYLTRANSFERASE COMPONENT OF PYRUVATE DEHYDROGENASE COMPLEX, MITOCHONDRIAL-RELATED"/>
    <property type="match status" value="1"/>
</dbReference>
<dbReference type="GO" id="GO:0004742">
    <property type="term" value="F:dihydrolipoyllysine-residue acetyltransferase activity"/>
    <property type="evidence" value="ECO:0007669"/>
    <property type="project" value="UniProtKB-UniRule"/>
</dbReference>
<keyword evidence="5 6" id="KW-0012">Acyltransferase</keyword>
<keyword evidence="2 6" id="KW-0808">Transferase</keyword>
<evidence type="ECO:0000256" key="5">
    <source>
        <dbReference type="ARBA" id="ARBA00023315"/>
    </source>
</evidence>
<dbReference type="AlphaFoldDB" id="A0A7S0H219"/>
<keyword evidence="4" id="KW-0809">Transit peptide</keyword>
<dbReference type="Pfam" id="PF00198">
    <property type="entry name" value="2-oxoacid_dh"/>
    <property type="match status" value="1"/>
</dbReference>
<dbReference type="PROSITE" id="PS00189">
    <property type="entry name" value="LIPOYL"/>
    <property type="match status" value="1"/>
</dbReference>
<dbReference type="EMBL" id="HBEM01028769">
    <property type="protein sequence ID" value="CAD8460699.1"/>
    <property type="molecule type" value="Transcribed_RNA"/>
</dbReference>
<dbReference type="InterPro" id="IPR036625">
    <property type="entry name" value="E3-bd_dom_sf"/>
</dbReference>
<dbReference type="SUPFAM" id="SSF47005">
    <property type="entry name" value="Peripheral subunit-binding domain of 2-oxo acid dehydrogenase complex"/>
    <property type="match status" value="1"/>
</dbReference>
<dbReference type="FunFam" id="2.40.50.100:FF:000010">
    <property type="entry name" value="Acetyltransferase component of pyruvate dehydrogenase complex"/>
    <property type="match status" value="1"/>
</dbReference>
<evidence type="ECO:0000313" key="10">
    <source>
        <dbReference type="EMBL" id="CAD8460699.1"/>
    </source>
</evidence>
<name>A0A7S0H219_9EUKA</name>
<gene>
    <name evidence="10" type="ORF">LAMO00422_LOCUS19657</name>
</gene>
<feature type="region of interest" description="Disordered" evidence="7">
    <location>
        <begin position="118"/>
        <end position="159"/>
    </location>
</feature>
<dbReference type="CDD" id="cd06849">
    <property type="entry name" value="lipoyl_domain"/>
    <property type="match status" value="1"/>
</dbReference>
<reference evidence="10" key="1">
    <citation type="submission" date="2021-01" db="EMBL/GenBank/DDBJ databases">
        <authorList>
            <person name="Corre E."/>
            <person name="Pelletier E."/>
            <person name="Niang G."/>
            <person name="Scheremetjew M."/>
            <person name="Finn R."/>
            <person name="Kale V."/>
            <person name="Holt S."/>
            <person name="Cochrane G."/>
            <person name="Meng A."/>
            <person name="Brown T."/>
            <person name="Cohen L."/>
        </authorList>
    </citation>
    <scope>NUCLEOTIDE SEQUENCE</scope>
    <source>
        <strain evidence="10">CCMP2058</strain>
    </source>
</reference>
<dbReference type="PROSITE" id="PS50968">
    <property type="entry name" value="BIOTINYL_LIPOYL"/>
    <property type="match status" value="1"/>
</dbReference>
<keyword evidence="3 6" id="KW-0450">Lipoyl</keyword>
<dbReference type="InterPro" id="IPR023213">
    <property type="entry name" value="CAT-like_dom_sf"/>
</dbReference>
<feature type="domain" description="Lipoyl-binding" evidence="8">
    <location>
        <begin position="29"/>
        <end position="105"/>
    </location>
</feature>
<feature type="compositionally biased region" description="Low complexity" evidence="7">
    <location>
        <begin position="140"/>
        <end position="150"/>
    </location>
</feature>
<organism evidence="10">
    <name type="scientific">Amorphochlora amoebiformis</name>
    <dbReference type="NCBI Taxonomy" id="1561963"/>
    <lineage>
        <taxon>Eukaryota</taxon>
        <taxon>Sar</taxon>
        <taxon>Rhizaria</taxon>
        <taxon>Cercozoa</taxon>
        <taxon>Chlorarachniophyceae</taxon>
        <taxon>Amorphochlora</taxon>
    </lineage>
</organism>
<evidence type="ECO:0000256" key="7">
    <source>
        <dbReference type="SAM" id="MobiDB-lite"/>
    </source>
</evidence>
<dbReference type="NCBIfam" id="TIGR01349">
    <property type="entry name" value="PDHac_trf_mito"/>
    <property type="match status" value="1"/>
</dbReference>
<dbReference type="InterPro" id="IPR001078">
    <property type="entry name" value="2-oxoacid_DH_actylTfrase"/>
</dbReference>
<dbReference type="PANTHER" id="PTHR23151">
    <property type="entry name" value="DIHYDROLIPOAMIDE ACETYL/SUCCINYL-TRANSFERASE-RELATED"/>
    <property type="match status" value="1"/>
</dbReference>
<dbReference type="InterPro" id="IPR004167">
    <property type="entry name" value="PSBD"/>
</dbReference>
<feature type="domain" description="Peripheral subunit-binding (PSBD)" evidence="9">
    <location>
        <begin position="162"/>
        <end position="200"/>
    </location>
</feature>
<accession>A0A7S0H219</accession>
<evidence type="ECO:0000256" key="6">
    <source>
        <dbReference type="RuleBase" id="RU361137"/>
    </source>
</evidence>
<dbReference type="Pfam" id="PF00364">
    <property type="entry name" value="Biotin_lipoyl"/>
    <property type="match status" value="1"/>
</dbReference>
<dbReference type="Gene3D" id="2.40.50.100">
    <property type="match status" value="1"/>
</dbReference>
<comment type="cofactor">
    <cofactor evidence="6">
        <name>(R)-lipoate</name>
        <dbReference type="ChEBI" id="CHEBI:83088"/>
    </cofactor>
    <text evidence="6">Binds 1 lipoyl cofactor covalently.</text>
</comment>
<dbReference type="FunFam" id="3.30.559.10:FF:000003">
    <property type="entry name" value="Acetyltransferase component of pyruvate dehydrogenase complex"/>
    <property type="match status" value="1"/>
</dbReference>
<dbReference type="GO" id="GO:0005739">
    <property type="term" value="C:mitochondrion"/>
    <property type="evidence" value="ECO:0007669"/>
    <property type="project" value="UniProtKB-SubCell"/>
</dbReference>
<dbReference type="InterPro" id="IPR011053">
    <property type="entry name" value="Single_hybrid_motif"/>
</dbReference>